<reference evidence="3" key="1">
    <citation type="journal article" date="2014" name="Int. J. Syst. Evol. Microbiol.">
        <title>Complete genome sequence of Corynebacterium casei LMG S-19264T (=DSM 44701T), isolated from a smear-ripened cheese.</title>
        <authorList>
            <consortium name="US DOE Joint Genome Institute (JGI-PGF)"/>
            <person name="Walter F."/>
            <person name="Albersmeier A."/>
            <person name="Kalinowski J."/>
            <person name="Ruckert C."/>
        </authorList>
    </citation>
    <scope>NUCLEOTIDE SEQUENCE</scope>
    <source>
        <strain evidence="3">KCTC 42731</strain>
    </source>
</reference>
<dbReference type="Gene3D" id="3.40.50.720">
    <property type="entry name" value="NAD(P)-binding Rossmann-like Domain"/>
    <property type="match status" value="1"/>
</dbReference>
<dbReference type="InterPro" id="IPR013154">
    <property type="entry name" value="ADH-like_N"/>
</dbReference>
<reference evidence="3" key="2">
    <citation type="submission" date="2020-09" db="EMBL/GenBank/DDBJ databases">
        <authorList>
            <person name="Sun Q."/>
            <person name="Kim S."/>
        </authorList>
    </citation>
    <scope>NUCLEOTIDE SEQUENCE</scope>
    <source>
        <strain evidence="3">KCTC 42731</strain>
    </source>
</reference>
<keyword evidence="4" id="KW-1185">Reference proteome</keyword>
<dbReference type="InterPro" id="IPR036291">
    <property type="entry name" value="NAD(P)-bd_dom_sf"/>
</dbReference>
<dbReference type="Pfam" id="PF13602">
    <property type="entry name" value="ADH_zinc_N_2"/>
    <property type="match status" value="1"/>
</dbReference>
<feature type="domain" description="Enoyl reductase (ER)" evidence="2">
    <location>
        <begin position="10"/>
        <end position="307"/>
    </location>
</feature>
<protein>
    <submittedName>
        <fullName evidence="3">NADPH:quinone reductase</fullName>
    </submittedName>
</protein>
<gene>
    <name evidence="3" type="ORF">GCM10017161_38660</name>
</gene>
<accession>A0A919ENM4</accession>
<dbReference type="Pfam" id="PF08240">
    <property type="entry name" value="ADH_N"/>
    <property type="match status" value="1"/>
</dbReference>
<evidence type="ECO:0000256" key="1">
    <source>
        <dbReference type="ARBA" id="ARBA00023002"/>
    </source>
</evidence>
<evidence type="ECO:0000259" key="2">
    <source>
        <dbReference type="SMART" id="SM00829"/>
    </source>
</evidence>
<dbReference type="InterPro" id="IPR011032">
    <property type="entry name" value="GroES-like_sf"/>
</dbReference>
<dbReference type="SUPFAM" id="SSF51735">
    <property type="entry name" value="NAD(P)-binding Rossmann-fold domains"/>
    <property type="match status" value="1"/>
</dbReference>
<dbReference type="CDD" id="cd05289">
    <property type="entry name" value="MDR_like_2"/>
    <property type="match status" value="1"/>
</dbReference>
<name>A0A919ENM4_9GAMM</name>
<dbReference type="PROSITE" id="PS01162">
    <property type="entry name" value="QOR_ZETA_CRYSTAL"/>
    <property type="match status" value="1"/>
</dbReference>
<dbReference type="PANTHER" id="PTHR11695">
    <property type="entry name" value="ALCOHOL DEHYDROGENASE RELATED"/>
    <property type="match status" value="1"/>
</dbReference>
<dbReference type="EMBL" id="BNCK01000011">
    <property type="protein sequence ID" value="GHG05334.1"/>
    <property type="molecule type" value="Genomic_DNA"/>
</dbReference>
<dbReference type="RefSeq" id="WP_189774100.1">
    <property type="nucleotide sequence ID" value="NZ_BNCK01000011.1"/>
</dbReference>
<dbReference type="InterPro" id="IPR050700">
    <property type="entry name" value="YIM1/Zinc_Alcohol_DH_Fams"/>
</dbReference>
<dbReference type="InterPro" id="IPR002364">
    <property type="entry name" value="Quin_OxRdtase/zeta-crystal_CS"/>
</dbReference>
<dbReference type="Gene3D" id="3.90.180.10">
    <property type="entry name" value="Medium-chain alcohol dehydrogenases, catalytic domain"/>
    <property type="match status" value="1"/>
</dbReference>
<dbReference type="AlphaFoldDB" id="A0A919ENM4"/>
<dbReference type="Proteomes" id="UP000623842">
    <property type="component" value="Unassembled WGS sequence"/>
</dbReference>
<comment type="caution">
    <text evidence="3">The sequence shown here is derived from an EMBL/GenBank/DDBJ whole genome shotgun (WGS) entry which is preliminary data.</text>
</comment>
<dbReference type="PANTHER" id="PTHR11695:SF294">
    <property type="entry name" value="RETICULON-4-INTERACTING PROTEIN 1, MITOCHONDRIAL"/>
    <property type="match status" value="1"/>
</dbReference>
<dbReference type="SUPFAM" id="SSF50129">
    <property type="entry name" value="GroES-like"/>
    <property type="match status" value="1"/>
</dbReference>
<proteinExistence type="predicted"/>
<organism evidence="3 4">
    <name type="scientific">Thalassotalea marina</name>
    <dbReference type="NCBI Taxonomy" id="1673741"/>
    <lineage>
        <taxon>Bacteria</taxon>
        <taxon>Pseudomonadati</taxon>
        <taxon>Pseudomonadota</taxon>
        <taxon>Gammaproteobacteria</taxon>
        <taxon>Alteromonadales</taxon>
        <taxon>Colwelliaceae</taxon>
        <taxon>Thalassotalea</taxon>
    </lineage>
</organism>
<evidence type="ECO:0000313" key="4">
    <source>
        <dbReference type="Proteomes" id="UP000623842"/>
    </source>
</evidence>
<keyword evidence="1" id="KW-0560">Oxidoreductase</keyword>
<dbReference type="GO" id="GO:0016491">
    <property type="term" value="F:oxidoreductase activity"/>
    <property type="evidence" value="ECO:0007669"/>
    <property type="project" value="UniProtKB-KW"/>
</dbReference>
<dbReference type="InterPro" id="IPR020843">
    <property type="entry name" value="ER"/>
</dbReference>
<dbReference type="SMART" id="SM00829">
    <property type="entry name" value="PKS_ER"/>
    <property type="match status" value="1"/>
</dbReference>
<dbReference type="GO" id="GO:0008270">
    <property type="term" value="F:zinc ion binding"/>
    <property type="evidence" value="ECO:0007669"/>
    <property type="project" value="InterPro"/>
</dbReference>
<evidence type="ECO:0000313" key="3">
    <source>
        <dbReference type="EMBL" id="GHG05334.1"/>
    </source>
</evidence>
<sequence>MQAAYIEQYGNEDNLIIGQRPLPEIADNQVLIKVHASAVNPVDWMVREGFFKQHNVHTLPLILGWDVAGEIAQLGQEVKHLKIGQAVFAYTPILKQGGYAQYIAVDAELVANKPQSLDLITSAAVPLAATTAWQALTKAGQLKQGDRILIHNASGGVGMFAVQMAKALGAYVIGTASKASQAFVESLGVDEFIDYQTEDFTEKLSELDFVLAAVGGNQVVERSLNVVKKGGYLISLLDEIPDELASSHQVIYQRLWVTPDANDLTTIANLIDNGKIKVVIDSTYPLEEIKQAHQRSQSKRAKGKILLRVSHHNNGD</sequence>